<comment type="similarity">
    <text evidence="2">Belongs to the acyl-CoA oxidase family.</text>
</comment>
<evidence type="ECO:0000313" key="10">
    <source>
        <dbReference type="Proteomes" id="UP001214441"/>
    </source>
</evidence>
<evidence type="ECO:0000256" key="3">
    <source>
        <dbReference type="ARBA" id="ARBA00022630"/>
    </source>
</evidence>
<dbReference type="RefSeq" id="WP_274043645.1">
    <property type="nucleotide sequence ID" value="NZ_JANCPR020000002.1"/>
</dbReference>
<keyword evidence="10" id="KW-1185">Reference proteome</keyword>
<name>A0ABT6ZPY5_9ACTN</name>
<dbReference type="Pfam" id="PF01756">
    <property type="entry name" value="ACOX"/>
    <property type="match status" value="1"/>
</dbReference>
<protein>
    <submittedName>
        <fullName evidence="9">Acyl-CoA dehydrogenase</fullName>
    </submittedName>
</protein>
<dbReference type="PANTHER" id="PTHR10909">
    <property type="entry name" value="ELECTRON TRANSPORT OXIDOREDUCTASE"/>
    <property type="match status" value="1"/>
</dbReference>
<reference evidence="9 10" key="1">
    <citation type="submission" date="2023-05" db="EMBL/GenBank/DDBJ databases">
        <title>Streptantibioticus silvisoli sp. nov., acidotolerant actinomycetes 1 from pine litter.</title>
        <authorList>
            <person name="Swiecimska M."/>
            <person name="Golinska P."/>
            <person name="Sangal V."/>
            <person name="Wachnowicz B."/>
            <person name="Goodfellow M."/>
        </authorList>
    </citation>
    <scope>NUCLEOTIDE SEQUENCE [LARGE SCALE GENOMIC DNA]</scope>
    <source>
        <strain evidence="9 10">DSM 42109</strain>
    </source>
</reference>
<dbReference type="Proteomes" id="UP001214441">
    <property type="component" value="Unassembled WGS sequence"/>
</dbReference>
<keyword evidence="3" id="KW-0285">Flavoprotein</keyword>
<evidence type="ECO:0000259" key="7">
    <source>
        <dbReference type="Pfam" id="PF01756"/>
    </source>
</evidence>
<feature type="region of interest" description="Disordered" evidence="6">
    <location>
        <begin position="380"/>
        <end position="400"/>
    </location>
</feature>
<accession>A0ABT6ZPY5</accession>
<feature type="compositionally biased region" description="Gly residues" evidence="6">
    <location>
        <begin position="380"/>
        <end position="395"/>
    </location>
</feature>
<dbReference type="SUPFAM" id="SSF56645">
    <property type="entry name" value="Acyl-CoA dehydrogenase NM domain-like"/>
    <property type="match status" value="1"/>
</dbReference>
<dbReference type="InterPro" id="IPR012258">
    <property type="entry name" value="Acyl-CoA_oxidase"/>
</dbReference>
<dbReference type="Gene3D" id="1.20.140.10">
    <property type="entry name" value="Butyryl-CoA Dehydrogenase, subunit A, domain 3"/>
    <property type="match status" value="1"/>
</dbReference>
<feature type="domain" description="Acyl-CoA oxidase C-alpha1" evidence="8">
    <location>
        <begin position="299"/>
        <end position="469"/>
    </location>
</feature>
<dbReference type="PANTHER" id="PTHR10909:SF382">
    <property type="entry name" value="ACYL-COENZYME A OXIDASE"/>
    <property type="match status" value="1"/>
</dbReference>
<keyword evidence="4" id="KW-0274">FAD</keyword>
<dbReference type="EMBL" id="JANCPR020000002">
    <property type="protein sequence ID" value="MDJ1130736.1"/>
    <property type="molecule type" value="Genomic_DNA"/>
</dbReference>
<dbReference type="InterPro" id="IPR009100">
    <property type="entry name" value="AcylCoA_DH/oxidase_NM_dom_sf"/>
</dbReference>
<dbReference type="InterPro" id="IPR036250">
    <property type="entry name" value="AcylCo_DH-like_C"/>
</dbReference>
<evidence type="ECO:0000256" key="1">
    <source>
        <dbReference type="ARBA" id="ARBA00001974"/>
    </source>
</evidence>
<evidence type="ECO:0000259" key="8">
    <source>
        <dbReference type="Pfam" id="PF22924"/>
    </source>
</evidence>
<evidence type="ECO:0000313" key="9">
    <source>
        <dbReference type="EMBL" id="MDJ1130736.1"/>
    </source>
</evidence>
<evidence type="ECO:0000256" key="4">
    <source>
        <dbReference type="ARBA" id="ARBA00022827"/>
    </source>
</evidence>
<comment type="cofactor">
    <cofactor evidence="1">
        <name>FAD</name>
        <dbReference type="ChEBI" id="CHEBI:57692"/>
    </cofactor>
</comment>
<keyword evidence="5" id="KW-0560">Oxidoreductase</keyword>
<evidence type="ECO:0000256" key="6">
    <source>
        <dbReference type="SAM" id="MobiDB-lite"/>
    </source>
</evidence>
<evidence type="ECO:0000256" key="5">
    <source>
        <dbReference type="ARBA" id="ARBA00023002"/>
    </source>
</evidence>
<dbReference type="Pfam" id="PF22924">
    <property type="entry name" value="ACOX_C_alpha1"/>
    <property type="match status" value="1"/>
</dbReference>
<dbReference type="InterPro" id="IPR046373">
    <property type="entry name" value="Acyl-CoA_Oxase/DH_mid-dom_sf"/>
</dbReference>
<proteinExistence type="inferred from homology"/>
<comment type="caution">
    <text evidence="9">The sequence shown here is derived from an EMBL/GenBank/DDBJ whole genome shotgun (WGS) entry which is preliminary data.</text>
</comment>
<dbReference type="InterPro" id="IPR055060">
    <property type="entry name" value="ACOX_C_alpha1"/>
</dbReference>
<organism evidence="9 10">
    <name type="scientific">Streptomyces iconiensis</name>
    <dbReference type="NCBI Taxonomy" id="1384038"/>
    <lineage>
        <taxon>Bacteria</taxon>
        <taxon>Bacillati</taxon>
        <taxon>Actinomycetota</taxon>
        <taxon>Actinomycetes</taxon>
        <taxon>Kitasatosporales</taxon>
        <taxon>Streptomycetaceae</taxon>
        <taxon>Streptomyces</taxon>
    </lineage>
</organism>
<gene>
    <name evidence="9" type="ORF">NMN56_001985</name>
</gene>
<dbReference type="Gene3D" id="2.40.110.10">
    <property type="entry name" value="Butyryl-CoA Dehydrogenase, subunit A, domain 2"/>
    <property type="match status" value="1"/>
</dbReference>
<sequence length="649" mass="68762">MITTPDTTADTASAAHATTITSGASTALRRVLFGQDGEHDAGGEAAHDLWRRLLASAPFRPDFTASPEEGLRTAYRRLRLLNDVIGNPLDLVGDPAALARMHEWLGFVDPTLASVSTIHYNLFLGSLLDQGGRTQAELAPYLTLREVGTFLMTEVAHGNDAAAVETTAVYDPARDGFTLHTPSAGAQKFMPNTSCTGGPKAGLVAARLRVGGTDHGVFLFLTPLTDAAGPLPGVRVRRLPARLGSPMDHCLTSFDRVPLPRRALLTGTHSHLTAEGVFTSGIKDQRRRFLTSLQRVMTGKLCMSAVTVGSCRALLTLAFRYAANRHVSGLTTGSTLPVAALRSHHGPLAEALATTYAMTMLYQDAVRRWSAHADHLGGADGAAGAGGAGGTGGRGAGERERAANARLVSVAKAWITWQGRSIATEVRERCGAQGLLSHNGIAGQLTAVEGAITAEGDNQAVMVKAASELLYARRVPKPGDPRVGRQATGELTDPAFLHGLLATAEDLWLDRARTAMRRAPAEALARRNAAIGPALRAVDLYAHRHAALALAAPAATATAAGEPLRNLHLLFTLRAVREHSGDLLRHGHLAERHIDELPVLTEQVTARVAKAAPELVAAFAVPDEMFAGAPLAARDYIAAYDDPEGPWRR</sequence>
<dbReference type="InterPro" id="IPR002655">
    <property type="entry name" value="Acyl-CoA_oxidase_C"/>
</dbReference>
<feature type="domain" description="Acyl-CoA oxidase C-terminal" evidence="7">
    <location>
        <begin position="557"/>
        <end position="626"/>
    </location>
</feature>
<evidence type="ECO:0000256" key="2">
    <source>
        <dbReference type="ARBA" id="ARBA00006288"/>
    </source>
</evidence>
<dbReference type="SUPFAM" id="SSF47203">
    <property type="entry name" value="Acyl-CoA dehydrogenase C-terminal domain-like"/>
    <property type="match status" value="2"/>
</dbReference>